<dbReference type="InterPro" id="IPR036259">
    <property type="entry name" value="MFS_trans_sf"/>
</dbReference>
<dbReference type="PANTHER" id="PTHR11360">
    <property type="entry name" value="MONOCARBOXYLATE TRANSPORTER"/>
    <property type="match status" value="1"/>
</dbReference>
<protein>
    <submittedName>
        <fullName evidence="5">Mfs monocarboxylate transporter</fullName>
    </submittedName>
</protein>
<proteinExistence type="inferred from homology"/>
<feature type="transmembrane region" description="Helical" evidence="3">
    <location>
        <begin position="64"/>
        <end position="84"/>
    </location>
</feature>
<gene>
    <name evidence="5" type="ORF">MVEN_01303400</name>
</gene>
<dbReference type="PANTHER" id="PTHR11360:SF177">
    <property type="entry name" value="RIBOFLAVIN TRANSPORTER MCH5"/>
    <property type="match status" value="1"/>
</dbReference>
<keyword evidence="3" id="KW-1133">Transmembrane helix</keyword>
<evidence type="ECO:0000313" key="5">
    <source>
        <dbReference type="EMBL" id="KAF7350017.1"/>
    </source>
</evidence>
<keyword evidence="6" id="KW-1185">Reference proteome</keyword>
<dbReference type="InterPro" id="IPR020846">
    <property type="entry name" value="MFS_dom"/>
</dbReference>
<feature type="transmembrane region" description="Helical" evidence="3">
    <location>
        <begin position="6"/>
        <end position="26"/>
    </location>
</feature>
<sequence>MLCQGFPVGISFGLMFGTMLTVVTHWFHKRRGFALGVTCSGGALGAIVQPIILRQLIARAGFPWAMRTLGFIRLFLLVITNVCITRRLSPVKAPGGLLGLQTFRSSALSVSGVGTFVTLLGLFTSAFALHSYHPYFVPNLCKPSVLNHISSSAIAFGISPNFAFYLVAITTFSSEVGRVSSGLLGDRFGKN</sequence>
<accession>A0A8H6Y1C1</accession>
<dbReference type="InterPro" id="IPR011701">
    <property type="entry name" value="MFS"/>
</dbReference>
<dbReference type="SUPFAM" id="SSF103473">
    <property type="entry name" value="MFS general substrate transporter"/>
    <property type="match status" value="1"/>
</dbReference>
<dbReference type="GO" id="GO:0016020">
    <property type="term" value="C:membrane"/>
    <property type="evidence" value="ECO:0007669"/>
    <property type="project" value="UniProtKB-SubCell"/>
</dbReference>
<evidence type="ECO:0000256" key="2">
    <source>
        <dbReference type="ARBA" id="ARBA00006727"/>
    </source>
</evidence>
<name>A0A8H6Y1C1_9AGAR</name>
<feature type="transmembrane region" description="Helical" evidence="3">
    <location>
        <begin position="105"/>
        <end position="129"/>
    </location>
</feature>
<feature type="transmembrane region" description="Helical" evidence="3">
    <location>
        <begin position="33"/>
        <end position="52"/>
    </location>
</feature>
<dbReference type="PROSITE" id="PS50850">
    <property type="entry name" value="MFS"/>
    <property type="match status" value="1"/>
</dbReference>
<dbReference type="Proteomes" id="UP000620124">
    <property type="component" value="Unassembled WGS sequence"/>
</dbReference>
<comment type="subcellular location">
    <subcellularLocation>
        <location evidence="1">Membrane</location>
        <topology evidence="1">Multi-pass membrane protein</topology>
    </subcellularLocation>
</comment>
<evidence type="ECO:0000313" key="6">
    <source>
        <dbReference type="Proteomes" id="UP000620124"/>
    </source>
</evidence>
<keyword evidence="3" id="KW-0472">Membrane</keyword>
<dbReference type="GO" id="GO:0022857">
    <property type="term" value="F:transmembrane transporter activity"/>
    <property type="evidence" value="ECO:0007669"/>
    <property type="project" value="InterPro"/>
</dbReference>
<dbReference type="AlphaFoldDB" id="A0A8H6Y1C1"/>
<comment type="similarity">
    <text evidence="2">Belongs to the major facilitator superfamily. Monocarboxylate porter (TC 2.A.1.13) family.</text>
</comment>
<dbReference type="Gene3D" id="1.20.1250.20">
    <property type="entry name" value="MFS general substrate transporter like domains"/>
    <property type="match status" value="1"/>
</dbReference>
<evidence type="ECO:0000256" key="3">
    <source>
        <dbReference type="SAM" id="Phobius"/>
    </source>
</evidence>
<evidence type="ECO:0000256" key="1">
    <source>
        <dbReference type="ARBA" id="ARBA00004141"/>
    </source>
</evidence>
<dbReference type="EMBL" id="JACAZI010000010">
    <property type="protein sequence ID" value="KAF7350017.1"/>
    <property type="molecule type" value="Genomic_DNA"/>
</dbReference>
<dbReference type="InterPro" id="IPR050327">
    <property type="entry name" value="Proton-linked_MCT"/>
</dbReference>
<feature type="transmembrane region" description="Helical" evidence="3">
    <location>
        <begin position="149"/>
        <end position="168"/>
    </location>
</feature>
<dbReference type="OrthoDB" id="6509908at2759"/>
<evidence type="ECO:0000259" key="4">
    <source>
        <dbReference type="PROSITE" id="PS50850"/>
    </source>
</evidence>
<keyword evidence="3" id="KW-0812">Transmembrane</keyword>
<organism evidence="5 6">
    <name type="scientific">Mycena venus</name>
    <dbReference type="NCBI Taxonomy" id="2733690"/>
    <lineage>
        <taxon>Eukaryota</taxon>
        <taxon>Fungi</taxon>
        <taxon>Dikarya</taxon>
        <taxon>Basidiomycota</taxon>
        <taxon>Agaricomycotina</taxon>
        <taxon>Agaricomycetes</taxon>
        <taxon>Agaricomycetidae</taxon>
        <taxon>Agaricales</taxon>
        <taxon>Marasmiineae</taxon>
        <taxon>Mycenaceae</taxon>
        <taxon>Mycena</taxon>
    </lineage>
</organism>
<feature type="domain" description="Major facilitator superfamily (MFS) profile" evidence="4">
    <location>
        <begin position="114"/>
        <end position="191"/>
    </location>
</feature>
<comment type="caution">
    <text evidence="5">The sequence shown here is derived from an EMBL/GenBank/DDBJ whole genome shotgun (WGS) entry which is preliminary data.</text>
</comment>
<reference evidence="5" key="1">
    <citation type="submission" date="2020-05" db="EMBL/GenBank/DDBJ databases">
        <title>Mycena genomes resolve the evolution of fungal bioluminescence.</title>
        <authorList>
            <person name="Tsai I.J."/>
        </authorList>
    </citation>
    <scope>NUCLEOTIDE SEQUENCE</scope>
    <source>
        <strain evidence="5">CCC161011</strain>
    </source>
</reference>
<dbReference type="Pfam" id="PF07690">
    <property type="entry name" value="MFS_1"/>
    <property type="match status" value="1"/>
</dbReference>